<dbReference type="GO" id="GO:0016616">
    <property type="term" value="F:oxidoreductase activity, acting on the CH-OH group of donors, NAD or NADP as acceptor"/>
    <property type="evidence" value="ECO:0007669"/>
    <property type="project" value="UniProtKB-ARBA"/>
</dbReference>
<comment type="caution">
    <text evidence="5">The sequence shown here is derived from an EMBL/GenBank/DDBJ whole genome shotgun (WGS) entry which is preliminary data.</text>
</comment>
<dbReference type="EMBL" id="CAJNIZ010032223">
    <property type="protein sequence ID" value="CAE7535507.1"/>
    <property type="molecule type" value="Genomic_DNA"/>
</dbReference>
<evidence type="ECO:0000256" key="1">
    <source>
        <dbReference type="ARBA" id="ARBA00007905"/>
    </source>
</evidence>
<evidence type="ECO:0000256" key="3">
    <source>
        <dbReference type="ARBA" id="ARBA00023002"/>
    </source>
</evidence>
<feature type="domain" description="NADP-dependent oxidoreductase" evidence="4">
    <location>
        <begin position="25"/>
        <end position="284"/>
    </location>
</feature>
<reference evidence="5" key="1">
    <citation type="submission" date="2021-02" db="EMBL/GenBank/DDBJ databases">
        <authorList>
            <person name="Dougan E. K."/>
            <person name="Rhodes N."/>
            <person name="Thang M."/>
            <person name="Chan C."/>
        </authorList>
    </citation>
    <scope>NUCLEOTIDE SEQUENCE</scope>
</reference>
<dbReference type="InterPro" id="IPR036812">
    <property type="entry name" value="NAD(P)_OxRdtase_dom_sf"/>
</dbReference>
<dbReference type="PRINTS" id="PR00069">
    <property type="entry name" value="ALDKETRDTASE"/>
</dbReference>
<keyword evidence="2" id="KW-0521">NADP</keyword>
<dbReference type="Proteomes" id="UP000649617">
    <property type="component" value="Unassembled WGS sequence"/>
</dbReference>
<evidence type="ECO:0000256" key="2">
    <source>
        <dbReference type="ARBA" id="ARBA00022857"/>
    </source>
</evidence>
<dbReference type="PANTHER" id="PTHR43827">
    <property type="entry name" value="2,5-DIKETO-D-GLUCONIC ACID REDUCTASE"/>
    <property type="match status" value="1"/>
</dbReference>
<dbReference type="SUPFAM" id="SSF51430">
    <property type="entry name" value="NAD(P)-linked oxidoreductase"/>
    <property type="match status" value="1"/>
</dbReference>
<gene>
    <name evidence="5" type="primary">dkgA</name>
    <name evidence="5" type="ORF">SPIL2461_LOCUS14139</name>
</gene>
<evidence type="ECO:0000313" key="5">
    <source>
        <dbReference type="EMBL" id="CAE7535507.1"/>
    </source>
</evidence>
<dbReference type="PANTHER" id="PTHR43827:SF3">
    <property type="entry name" value="NADP-DEPENDENT OXIDOREDUCTASE DOMAIN-CONTAINING PROTEIN"/>
    <property type="match status" value="1"/>
</dbReference>
<evidence type="ECO:0000313" key="6">
    <source>
        <dbReference type="Proteomes" id="UP000649617"/>
    </source>
</evidence>
<comment type="similarity">
    <text evidence="1">Belongs to the aldo/keto reductase family.</text>
</comment>
<dbReference type="Pfam" id="PF00248">
    <property type="entry name" value="Aldo_ket_red"/>
    <property type="match status" value="1"/>
</dbReference>
<dbReference type="InterPro" id="IPR020471">
    <property type="entry name" value="AKR"/>
</dbReference>
<dbReference type="CDD" id="cd19071">
    <property type="entry name" value="AKR_AKR1-5-like"/>
    <property type="match status" value="1"/>
</dbReference>
<sequence>MAVKGSTKGMPILGYIACCLERDLNSSNVRPAVARYLTAGGRHVMTAPGYGNEQAIGQGIRDSGIPREEIWVTTALDPHGVPADNIREWAAAQIDSSLQRLNVDYADDIYLHWGVAVTRQNRPELANVTEEMNLELYRGLLDAQTAGKIRHIGVGLHTQRELEYLINSTGVMPEIMYAWITPFMPEKQIAYAMWARSQGMALFGWGPFNWQRLDEPAELEAHRSITNELADKYNTTPLRIILRWYLDLGIAMATSMLKPSWLEEDLNCLRTPLTAEDRARLESVKWGCHKTDQIQPLPGCMDA</sequence>
<evidence type="ECO:0000259" key="4">
    <source>
        <dbReference type="Pfam" id="PF00248"/>
    </source>
</evidence>
<proteinExistence type="inferred from homology"/>
<keyword evidence="6" id="KW-1185">Reference proteome</keyword>
<name>A0A812TSG9_SYMPI</name>
<accession>A0A812TSG9</accession>
<dbReference type="InterPro" id="IPR023210">
    <property type="entry name" value="NADP_OxRdtase_dom"/>
</dbReference>
<dbReference type="OrthoDB" id="2310150at2759"/>
<dbReference type="Gene3D" id="3.20.20.100">
    <property type="entry name" value="NADP-dependent oxidoreductase domain"/>
    <property type="match status" value="1"/>
</dbReference>
<protein>
    <submittedName>
        <fullName evidence="5">DkgA protein</fullName>
    </submittedName>
</protein>
<organism evidence="5 6">
    <name type="scientific">Symbiodinium pilosum</name>
    <name type="common">Dinoflagellate</name>
    <dbReference type="NCBI Taxonomy" id="2952"/>
    <lineage>
        <taxon>Eukaryota</taxon>
        <taxon>Sar</taxon>
        <taxon>Alveolata</taxon>
        <taxon>Dinophyceae</taxon>
        <taxon>Suessiales</taxon>
        <taxon>Symbiodiniaceae</taxon>
        <taxon>Symbiodinium</taxon>
    </lineage>
</organism>
<keyword evidence="3" id="KW-0560">Oxidoreductase</keyword>
<dbReference type="AlphaFoldDB" id="A0A812TSG9"/>